<gene>
    <name evidence="8" type="ORF">H9X81_07430</name>
</gene>
<dbReference type="SUPFAM" id="SSF52833">
    <property type="entry name" value="Thioredoxin-like"/>
    <property type="match status" value="1"/>
</dbReference>
<evidence type="ECO:0000256" key="1">
    <source>
        <dbReference type="ARBA" id="ARBA00004196"/>
    </source>
</evidence>
<keyword evidence="9" id="KW-1185">Reference proteome</keyword>
<accession>A0ABS2GPN8</accession>
<comment type="caution">
    <text evidence="8">The sequence shown here is derived from an EMBL/GenBank/DDBJ whole genome shotgun (WGS) entry which is preliminary data.</text>
</comment>
<sequence length="354" mass="37983">MTILKKAFAVLTSCALMLSLAACNSEPQETIVEKPEDISDHAIVVDYLGMAVELPDAIYDRLGEQVFPTANSPAAPEGVTVNGQVLFLYQSGAVYDRVLELQSTGEAMSEEEYLTLSEQAGNLCAITSIKADTLGENNLADCTGFENNELIGELGGNSFYLSNDNLSPESLSEEDAADLQAMKDSLPELASNLVLYTPIESTAQGVEEGAVITGFSTTDLDGNAVDSSILSEAKLTVLNVWATYCTPCVNEMPDLETLSQNYKDRGVQVVGLVADVFDDEEKKAEAKEILSATGVTYVNLLPDTVLDDSLLYDITGTPTTLFLDSEGKILKIVEGTRDLDALTEMVDELLAAQE</sequence>
<dbReference type="Gene3D" id="3.40.30.10">
    <property type="entry name" value="Glutaredoxin"/>
    <property type="match status" value="1"/>
</dbReference>
<dbReference type="PROSITE" id="PS51257">
    <property type="entry name" value="PROKAR_LIPOPROTEIN"/>
    <property type="match status" value="1"/>
</dbReference>
<keyword evidence="2" id="KW-0201">Cytochrome c-type biogenesis</keyword>
<comment type="subcellular location">
    <subcellularLocation>
        <location evidence="1">Cell envelope</location>
    </subcellularLocation>
</comment>
<dbReference type="PANTHER" id="PTHR42852:SF6">
    <property type="entry name" value="THIOL:DISULFIDE INTERCHANGE PROTEIN DSBE"/>
    <property type="match status" value="1"/>
</dbReference>
<dbReference type="PROSITE" id="PS00194">
    <property type="entry name" value="THIOREDOXIN_1"/>
    <property type="match status" value="1"/>
</dbReference>
<evidence type="ECO:0000259" key="7">
    <source>
        <dbReference type="PROSITE" id="PS51352"/>
    </source>
</evidence>
<dbReference type="InterPro" id="IPR036249">
    <property type="entry name" value="Thioredoxin-like_sf"/>
</dbReference>
<dbReference type="InterPro" id="IPR017937">
    <property type="entry name" value="Thioredoxin_CS"/>
</dbReference>
<keyword evidence="3" id="KW-0812">Transmembrane</keyword>
<keyword evidence="6" id="KW-0732">Signal</keyword>
<evidence type="ECO:0000256" key="3">
    <source>
        <dbReference type="ARBA" id="ARBA00022968"/>
    </source>
</evidence>
<protein>
    <submittedName>
        <fullName evidence="8">TlpA family protein disulfide reductase</fullName>
    </submittedName>
</protein>
<evidence type="ECO:0000256" key="6">
    <source>
        <dbReference type="SAM" id="SignalP"/>
    </source>
</evidence>
<dbReference type="InterPro" id="IPR050553">
    <property type="entry name" value="Thioredoxin_ResA/DsbE_sf"/>
</dbReference>
<dbReference type="EMBL" id="JACSNR010000006">
    <property type="protein sequence ID" value="MBM6923519.1"/>
    <property type="molecule type" value="Genomic_DNA"/>
</dbReference>
<evidence type="ECO:0000313" key="9">
    <source>
        <dbReference type="Proteomes" id="UP000724149"/>
    </source>
</evidence>
<evidence type="ECO:0000256" key="5">
    <source>
        <dbReference type="ARBA" id="ARBA00023284"/>
    </source>
</evidence>
<keyword evidence="5" id="KW-0676">Redox-active center</keyword>
<keyword evidence="3" id="KW-0735">Signal-anchor</keyword>
<keyword evidence="4" id="KW-1015">Disulfide bond</keyword>
<reference evidence="8 9" key="1">
    <citation type="journal article" date="2021" name="Sci. Rep.">
        <title>The distribution of antibiotic resistance genes in chicken gut microbiota commensals.</title>
        <authorList>
            <person name="Juricova H."/>
            <person name="Matiasovicova J."/>
            <person name="Kubasova T."/>
            <person name="Cejkova D."/>
            <person name="Rychlik I."/>
        </authorList>
    </citation>
    <scope>NUCLEOTIDE SEQUENCE [LARGE SCALE GENOMIC DNA]</scope>
    <source>
        <strain evidence="8 9">An564</strain>
    </source>
</reference>
<evidence type="ECO:0000313" key="8">
    <source>
        <dbReference type="EMBL" id="MBM6923519.1"/>
    </source>
</evidence>
<dbReference type="PANTHER" id="PTHR42852">
    <property type="entry name" value="THIOL:DISULFIDE INTERCHANGE PROTEIN DSBE"/>
    <property type="match status" value="1"/>
</dbReference>
<dbReference type="CDD" id="cd02966">
    <property type="entry name" value="TlpA_like_family"/>
    <property type="match status" value="1"/>
</dbReference>
<evidence type="ECO:0000256" key="4">
    <source>
        <dbReference type="ARBA" id="ARBA00023157"/>
    </source>
</evidence>
<name>A0ABS2GPN8_9FIRM</name>
<feature type="chain" id="PRO_5045171711" evidence="6">
    <location>
        <begin position="22"/>
        <end position="354"/>
    </location>
</feature>
<dbReference type="InterPro" id="IPR013740">
    <property type="entry name" value="Redoxin"/>
</dbReference>
<feature type="signal peptide" evidence="6">
    <location>
        <begin position="1"/>
        <end position="21"/>
    </location>
</feature>
<feature type="domain" description="Thioredoxin" evidence="7">
    <location>
        <begin position="206"/>
        <end position="351"/>
    </location>
</feature>
<dbReference type="RefSeq" id="WP_191391841.1">
    <property type="nucleotide sequence ID" value="NZ_JACSNR010000006.1"/>
</dbReference>
<organism evidence="8 9">
    <name type="scientific">Hydrogenoanaerobacterium saccharovorans</name>
    <dbReference type="NCBI Taxonomy" id="474960"/>
    <lineage>
        <taxon>Bacteria</taxon>
        <taxon>Bacillati</taxon>
        <taxon>Bacillota</taxon>
        <taxon>Clostridia</taxon>
        <taxon>Eubacteriales</taxon>
        <taxon>Oscillospiraceae</taxon>
        <taxon>Hydrogenoanaerobacterium</taxon>
    </lineage>
</organism>
<dbReference type="InterPro" id="IPR013766">
    <property type="entry name" value="Thioredoxin_domain"/>
</dbReference>
<proteinExistence type="predicted"/>
<dbReference type="Pfam" id="PF08534">
    <property type="entry name" value="Redoxin"/>
    <property type="match status" value="1"/>
</dbReference>
<dbReference type="PROSITE" id="PS51352">
    <property type="entry name" value="THIOREDOXIN_2"/>
    <property type="match status" value="1"/>
</dbReference>
<dbReference type="Proteomes" id="UP000724149">
    <property type="component" value="Unassembled WGS sequence"/>
</dbReference>
<evidence type="ECO:0000256" key="2">
    <source>
        <dbReference type="ARBA" id="ARBA00022748"/>
    </source>
</evidence>